<keyword evidence="2" id="KW-1185">Reference proteome</keyword>
<accession>A0ACA9P2D9</accession>
<name>A0ACA9P2D9_9GLOM</name>
<evidence type="ECO:0000313" key="2">
    <source>
        <dbReference type="Proteomes" id="UP000789366"/>
    </source>
</evidence>
<organism evidence="1 2">
    <name type="scientific">Cetraspora pellucida</name>
    <dbReference type="NCBI Taxonomy" id="1433469"/>
    <lineage>
        <taxon>Eukaryota</taxon>
        <taxon>Fungi</taxon>
        <taxon>Fungi incertae sedis</taxon>
        <taxon>Mucoromycota</taxon>
        <taxon>Glomeromycotina</taxon>
        <taxon>Glomeromycetes</taxon>
        <taxon>Diversisporales</taxon>
        <taxon>Gigasporaceae</taxon>
        <taxon>Cetraspora</taxon>
    </lineage>
</organism>
<sequence>MPPKTRKRKQNEVTSALDALRSSLFTSILKKPQNANETIIKNMNKVLHKSIDQENIRNTDVNNIDDNIQYYEITESLP</sequence>
<dbReference type="Proteomes" id="UP000789366">
    <property type="component" value="Unassembled WGS sequence"/>
</dbReference>
<gene>
    <name evidence="1" type="ORF">SPELUC_LOCUS10637</name>
</gene>
<comment type="caution">
    <text evidence="1">The sequence shown here is derived from an EMBL/GenBank/DDBJ whole genome shotgun (WGS) entry which is preliminary data.</text>
</comment>
<evidence type="ECO:0000313" key="1">
    <source>
        <dbReference type="EMBL" id="CAG8688841.1"/>
    </source>
</evidence>
<proteinExistence type="predicted"/>
<protein>
    <submittedName>
        <fullName evidence="1">8262_t:CDS:1</fullName>
    </submittedName>
</protein>
<dbReference type="EMBL" id="CAJVPW010020377">
    <property type="protein sequence ID" value="CAG8688841.1"/>
    <property type="molecule type" value="Genomic_DNA"/>
</dbReference>
<reference evidence="1" key="1">
    <citation type="submission" date="2021-06" db="EMBL/GenBank/DDBJ databases">
        <authorList>
            <person name="Kallberg Y."/>
            <person name="Tangrot J."/>
            <person name="Rosling A."/>
        </authorList>
    </citation>
    <scope>NUCLEOTIDE SEQUENCE</scope>
    <source>
        <strain evidence="1">28 12/20/2015</strain>
    </source>
</reference>